<dbReference type="RefSeq" id="WP_186859881.1">
    <property type="nucleotide sequence ID" value="NZ_JACOOO010000016.1"/>
</dbReference>
<reference evidence="2 3" key="1">
    <citation type="submission" date="2020-08" db="EMBL/GenBank/DDBJ databases">
        <title>Genome public.</title>
        <authorList>
            <person name="Liu C."/>
            <person name="Sun Q."/>
        </authorList>
    </citation>
    <scope>NUCLEOTIDE SEQUENCE [LARGE SCALE GENOMIC DNA]</scope>
    <source>
        <strain evidence="2 3">NSJ-6</strain>
    </source>
</reference>
<proteinExistence type="predicted"/>
<dbReference type="PROSITE" id="PS51257">
    <property type="entry name" value="PROKAR_LIPOPROTEIN"/>
    <property type="match status" value="1"/>
</dbReference>
<accession>A0ABR7DC63</accession>
<evidence type="ECO:0000313" key="3">
    <source>
        <dbReference type="Proteomes" id="UP000596929"/>
    </source>
</evidence>
<gene>
    <name evidence="2" type="ORF">H8S20_08730</name>
</gene>
<keyword evidence="1" id="KW-0732">Signal</keyword>
<feature type="signal peptide" evidence="1">
    <location>
        <begin position="1"/>
        <end position="23"/>
    </location>
</feature>
<dbReference type="Proteomes" id="UP000596929">
    <property type="component" value="Unassembled WGS sequence"/>
</dbReference>
<keyword evidence="3" id="KW-1185">Reference proteome</keyword>
<organism evidence="2 3">
    <name type="scientific">Clostridium hominis</name>
    <dbReference type="NCBI Taxonomy" id="2763036"/>
    <lineage>
        <taxon>Bacteria</taxon>
        <taxon>Bacillati</taxon>
        <taxon>Bacillota</taxon>
        <taxon>Clostridia</taxon>
        <taxon>Eubacteriales</taxon>
        <taxon>Clostridiaceae</taxon>
        <taxon>Clostridium</taxon>
    </lineage>
</organism>
<feature type="chain" id="PRO_5045755164" evidence="1">
    <location>
        <begin position="24"/>
        <end position="77"/>
    </location>
</feature>
<evidence type="ECO:0000313" key="2">
    <source>
        <dbReference type="EMBL" id="MBC5628975.1"/>
    </source>
</evidence>
<sequence>MKRVLRSLTLCMMLFLVSCSNDKYQLITFDKNDIWGIKLEMYQKTKGPITVNMQESIFYEEQADNALKLMKDDIKSI</sequence>
<evidence type="ECO:0000256" key="1">
    <source>
        <dbReference type="SAM" id="SignalP"/>
    </source>
</evidence>
<protein>
    <submittedName>
        <fullName evidence="2">Uncharacterized protein</fullName>
    </submittedName>
</protein>
<dbReference type="EMBL" id="JACOOO010000016">
    <property type="protein sequence ID" value="MBC5628975.1"/>
    <property type="molecule type" value="Genomic_DNA"/>
</dbReference>
<comment type="caution">
    <text evidence="2">The sequence shown here is derived from an EMBL/GenBank/DDBJ whole genome shotgun (WGS) entry which is preliminary data.</text>
</comment>
<name>A0ABR7DC63_9CLOT</name>